<feature type="signal peptide" evidence="1">
    <location>
        <begin position="1"/>
        <end position="33"/>
    </location>
</feature>
<sequence length="343" mass="36720">MIALPARAARHLALIIPLAAALGLACAAPGALAADTQPGAGVEVVPLKSSIAEETFQTLLVMKALEALGYDVKPIQEVEYAAAFIALAHGDGTFMADNWDPQQAEYYAAAGGDAALYRKGVYVPLGLQGYLMDKKTADAHGITSLDQLKDPDLAALFDHTGDGKADLTGCNPGWYCKSIIEHHIDTYGLRDTVSQNSGAYAAVIADTITRYKAGEPVLYYGWTPYWTAGVLVPGKDVIWLTVPFSAMPDDPDADTAQANGADYGFMANDQRIVANRAWAEANPAAATLFGIMRISSNDVSAQNRLMRQGEDSETDIMRHADAWIAAHQETWDGWLTEARAAAE</sequence>
<dbReference type="NCBIfam" id="NF008334">
    <property type="entry name" value="PRK11119.1"/>
    <property type="match status" value="1"/>
</dbReference>
<organism evidence="3 4">
    <name type="scientific">Roseospira marina</name>
    <dbReference type="NCBI Taxonomy" id="140057"/>
    <lineage>
        <taxon>Bacteria</taxon>
        <taxon>Pseudomonadati</taxon>
        <taxon>Pseudomonadota</taxon>
        <taxon>Alphaproteobacteria</taxon>
        <taxon>Rhodospirillales</taxon>
        <taxon>Rhodospirillaceae</taxon>
        <taxon>Roseospira</taxon>
    </lineage>
</organism>
<gene>
    <name evidence="3" type="primary">proX</name>
    <name evidence="3" type="ORF">F1188_12855</name>
</gene>
<reference evidence="3 4" key="1">
    <citation type="submission" date="2019-09" db="EMBL/GenBank/DDBJ databases">
        <title>Genome sequence of Roseospira marina, one of the more divergent members of the non-sulfur purple photosynthetic bacterial family, the Rhodospirillaceae.</title>
        <authorList>
            <person name="Meyer T."/>
            <person name="Kyndt J."/>
        </authorList>
    </citation>
    <scope>NUCLEOTIDE SEQUENCE [LARGE SCALE GENOMIC DNA]</scope>
    <source>
        <strain evidence="3 4">DSM 15113</strain>
    </source>
</reference>
<dbReference type="OrthoDB" id="9786266at2"/>
<dbReference type="PROSITE" id="PS51257">
    <property type="entry name" value="PROKAR_LIPOPROTEIN"/>
    <property type="match status" value="1"/>
</dbReference>
<protein>
    <submittedName>
        <fullName evidence="3">Glycine betaine/L-proline ABC transporter substrate-binding protein ProX</fullName>
    </submittedName>
</protein>
<dbReference type="Proteomes" id="UP000324065">
    <property type="component" value="Unassembled WGS sequence"/>
</dbReference>
<dbReference type="InterPro" id="IPR007210">
    <property type="entry name" value="ABC_Gly_betaine_transp_sub-bd"/>
</dbReference>
<dbReference type="Gene3D" id="3.40.190.100">
    <property type="entry name" value="Glycine betaine-binding periplasmic protein, domain 2"/>
    <property type="match status" value="1"/>
</dbReference>
<evidence type="ECO:0000256" key="1">
    <source>
        <dbReference type="SAM" id="SignalP"/>
    </source>
</evidence>
<accession>A0A5M6IA85</accession>
<dbReference type="CDD" id="cd13638">
    <property type="entry name" value="PBP2_EcProx_like"/>
    <property type="match status" value="1"/>
</dbReference>
<comment type="caution">
    <text evidence="3">The sequence shown here is derived from an EMBL/GenBank/DDBJ whole genome shotgun (WGS) entry which is preliminary data.</text>
</comment>
<dbReference type="EMBL" id="VWPJ01000011">
    <property type="protein sequence ID" value="KAA5605161.1"/>
    <property type="molecule type" value="Genomic_DNA"/>
</dbReference>
<feature type="domain" description="ABC-type glycine betaine transport system substrate-binding" evidence="2">
    <location>
        <begin position="49"/>
        <end position="325"/>
    </location>
</feature>
<keyword evidence="4" id="KW-1185">Reference proteome</keyword>
<dbReference type="Gene3D" id="3.40.190.10">
    <property type="entry name" value="Periplasmic binding protein-like II"/>
    <property type="match status" value="1"/>
</dbReference>
<proteinExistence type="predicted"/>
<dbReference type="GO" id="GO:0043190">
    <property type="term" value="C:ATP-binding cassette (ABC) transporter complex"/>
    <property type="evidence" value="ECO:0007669"/>
    <property type="project" value="InterPro"/>
</dbReference>
<dbReference type="GO" id="GO:0022857">
    <property type="term" value="F:transmembrane transporter activity"/>
    <property type="evidence" value="ECO:0007669"/>
    <property type="project" value="InterPro"/>
</dbReference>
<evidence type="ECO:0000313" key="4">
    <source>
        <dbReference type="Proteomes" id="UP000324065"/>
    </source>
</evidence>
<dbReference type="SUPFAM" id="SSF53850">
    <property type="entry name" value="Periplasmic binding protein-like II"/>
    <property type="match status" value="1"/>
</dbReference>
<keyword evidence="1" id="KW-0732">Signal</keyword>
<dbReference type="AlphaFoldDB" id="A0A5M6IA85"/>
<name>A0A5M6IA85_9PROT</name>
<evidence type="ECO:0000313" key="3">
    <source>
        <dbReference type="EMBL" id="KAA5605161.1"/>
    </source>
</evidence>
<dbReference type="Pfam" id="PF04069">
    <property type="entry name" value="OpuAC"/>
    <property type="match status" value="1"/>
</dbReference>
<feature type="chain" id="PRO_5024341210" evidence="1">
    <location>
        <begin position="34"/>
        <end position="343"/>
    </location>
</feature>
<dbReference type="RefSeq" id="WP_150062831.1">
    <property type="nucleotide sequence ID" value="NZ_JACHII010000009.1"/>
</dbReference>
<evidence type="ECO:0000259" key="2">
    <source>
        <dbReference type="Pfam" id="PF04069"/>
    </source>
</evidence>